<dbReference type="EMBL" id="CAJQZP010000585">
    <property type="protein sequence ID" value="CAG4970587.1"/>
    <property type="molecule type" value="Genomic_DNA"/>
</dbReference>
<evidence type="ECO:0000313" key="2">
    <source>
        <dbReference type="Proteomes" id="UP000691718"/>
    </source>
</evidence>
<keyword evidence="2" id="KW-1185">Reference proteome</keyword>
<sequence>MPKPQYSQKFRDSWLQDPDLKEWLQAVESTTGQVAKCKFCGTILRSHYGDLKTHTLSKKHQQNRRVNKMFESKNTDHTLLCGELTNLIDTLVTEVTLPTHKIDIFTQNIRDYLDQRCYLGFRFEKQIQEMKEKGFPREEEEVLRNRCIQFIVCLIDEIKNRLLENTTLMKQLSRIIVEKALHHNKENLVDIMARFVSSTELIAKIDDQWQQIH</sequence>
<proteinExistence type="predicted"/>
<comment type="caution">
    <text evidence="1">The sequence shown here is derived from an EMBL/GenBank/DDBJ whole genome shotgun (WGS) entry which is preliminary data.</text>
</comment>
<dbReference type="Proteomes" id="UP000691718">
    <property type="component" value="Unassembled WGS sequence"/>
</dbReference>
<protein>
    <submittedName>
        <fullName evidence="1">(apollo) hypothetical protein</fullName>
    </submittedName>
</protein>
<reference evidence="1" key="1">
    <citation type="submission" date="2021-04" db="EMBL/GenBank/DDBJ databases">
        <authorList>
            <person name="Tunstrom K."/>
        </authorList>
    </citation>
    <scope>NUCLEOTIDE SEQUENCE</scope>
</reference>
<evidence type="ECO:0000313" key="1">
    <source>
        <dbReference type="EMBL" id="CAG4970587.1"/>
    </source>
</evidence>
<dbReference type="AlphaFoldDB" id="A0A8S3WN96"/>
<name>A0A8S3WN96_PARAO</name>
<gene>
    <name evidence="1" type="ORF">PAPOLLO_LOCUS8315</name>
</gene>
<dbReference type="OrthoDB" id="10023262at2759"/>
<accession>A0A8S3WN96</accession>
<organism evidence="1 2">
    <name type="scientific">Parnassius apollo</name>
    <name type="common">Apollo butterfly</name>
    <name type="synonym">Papilio apollo</name>
    <dbReference type="NCBI Taxonomy" id="110799"/>
    <lineage>
        <taxon>Eukaryota</taxon>
        <taxon>Metazoa</taxon>
        <taxon>Ecdysozoa</taxon>
        <taxon>Arthropoda</taxon>
        <taxon>Hexapoda</taxon>
        <taxon>Insecta</taxon>
        <taxon>Pterygota</taxon>
        <taxon>Neoptera</taxon>
        <taxon>Endopterygota</taxon>
        <taxon>Lepidoptera</taxon>
        <taxon>Glossata</taxon>
        <taxon>Ditrysia</taxon>
        <taxon>Papilionoidea</taxon>
        <taxon>Papilionidae</taxon>
        <taxon>Parnassiinae</taxon>
        <taxon>Parnassini</taxon>
        <taxon>Parnassius</taxon>
        <taxon>Parnassius</taxon>
    </lineage>
</organism>